<dbReference type="Gene3D" id="1.20.1290.10">
    <property type="entry name" value="AhpD-like"/>
    <property type="match status" value="1"/>
</dbReference>
<dbReference type="GeneID" id="55820068"/>
<dbReference type="GO" id="GO:0051920">
    <property type="term" value="F:peroxiredoxin activity"/>
    <property type="evidence" value="ECO:0007669"/>
    <property type="project" value="InterPro"/>
</dbReference>
<dbReference type="EMBL" id="CP058215">
    <property type="protein sequence ID" value="QLC48823.1"/>
    <property type="molecule type" value="Genomic_DNA"/>
</dbReference>
<proteinExistence type="predicted"/>
<dbReference type="SUPFAM" id="SSF69118">
    <property type="entry name" value="AhpD-like"/>
    <property type="match status" value="1"/>
</dbReference>
<dbReference type="OrthoDB" id="139309at2157"/>
<feature type="domain" description="Carboxymuconolactone decarboxylase-like" evidence="1">
    <location>
        <begin position="28"/>
        <end position="104"/>
    </location>
</feature>
<dbReference type="Pfam" id="PF02627">
    <property type="entry name" value="CMD"/>
    <property type="match status" value="1"/>
</dbReference>
<dbReference type="RefSeq" id="WP_176963886.1">
    <property type="nucleotide sequence ID" value="NZ_CP058215.1"/>
</dbReference>
<evidence type="ECO:0000313" key="3">
    <source>
        <dbReference type="Proteomes" id="UP000509594"/>
    </source>
</evidence>
<dbReference type="InterPro" id="IPR029032">
    <property type="entry name" value="AhpD-like"/>
</dbReference>
<sequence>MADDTQEVKDVKGFQPRSVRYAKELDEDFADGLSGLYTAVWAERENGLSKKNKHLLVFAIACSNLKTKSALKILQRLKKFGATSQEVKDAMMIASWTGGIQNFTDFTPKILKEMERLGF</sequence>
<dbReference type="KEGG" id="mzi:HWN40_00295"/>
<dbReference type="Proteomes" id="UP000509594">
    <property type="component" value="Chromosome"/>
</dbReference>
<keyword evidence="3" id="KW-1185">Reference proteome</keyword>
<protein>
    <submittedName>
        <fullName evidence="2">Carboxymuconolactone decarboxylase family protein</fullName>
    </submittedName>
</protein>
<reference evidence="2 3" key="1">
    <citation type="submission" date="2020-06" db="EMBL/GenBank/DDBJ databases">
        <title>Methanolobus halotolerans sp. nov., isolated from a saline lake Tus in Siberia.</title>
        <authorList>
            <person name="Shen Y."/>
            <person name="Chen S.-C."/>
            <person name="Lai M.-C."/>
            <person name="Huang H.-H."/>
            <person name="Chiu H.-H."/>
            <person name="Tang S.-L."/>
            <person name="Rogozin D.Y."/>
            <person name="Degermendzhy A.G."/>
        </authorList>
    </citation>
    <scope>NUCLEOTIDE SEQUENCE [LARGE SCALE GENOMIC DNA]</scope>
    <source>
        <strain evidence="2 3">DSM 21339</strain>
    </source>
</reference>
<dbReference type="AlphaFoldDB" id="A0A7D5I3G7"/>
<name>A0A7D5I3G7_9EURY</name>
<evidence type="ECO:0000313" key="2">
    <source>
        <dbReference type="EMBL" id="QLC48823.1"/>
    </source>
</evidence>
<organism evidence="2 3">
    <name type="scientific">Methanolobus zinderi</name>
    <dbReference type="NCBI Taxonomy" id="536044"/>
    <lineage>
        <taxon>Archaea</taxon>
        <taxon>Methanobacteriati</taxon>
        <taxon>Methanobacteriota</taxon>
        <taxon>Stenosarchaea group</taxon>
        <taxon>Methanomicrobia</taxon>
        <taxon>Methanosarcinales</taxon>
        <taxon>Methanosarcinaceae</taxon>
        <taxon>Methanolobus</taxon>
    </lineage>
</organism>
<dbReference type="InterPro" id="IPR003779">
    <property type="entry name" value="CMD-like"/>
</dbReference>
<gene>
    <name evidence="2" type="ORF">HWN40_00295</name>
</gene>
<evidence type="ECO:0000259" key="1">
    <source>
        <dbReference type="Pfam" id="PF02627"/>
    </source>
</evidence>
<accession>A0A7D5I3G7</accession>